<dbReference type="AlphaFoldDB" id="A0A1S3YSH9"/>
<dbReference type="GO" id="GO:0003677">
    <property type="term" value="F:DNA binding"/>
    <property type="evidence" value="ECO:0007669"/>
    <property type="project" value="InterPro"/>
</dbReference>
<dbReference type="OMA" id="MRNYKFR"/>
<dbReference type="GO" id="GO:0005634">
    <property type="term" value="C:nucleus"/>
    <property type="evidence" value="ECO:0007669"/>
    <property type="project" value="UniProtKB-SubCell"/>
</dbReference>
<evidence type="ECO:0000313" key="8">
    <source>
        <dbReference type="RefSeq" id="XP_016454910.1"/>
    </source>
</evidence>
<keyword evidence="7" id="KW-1185">Reference proteome</keyword>
<reference evidence="8" key="2">
    <citation type="submission" date="2025-08" db="UniProtKB">
        <authorList>
            <consortium name="RefSeq"/>
        </authorList>
    </citation>
    <scope>IDENTIFICATION</scope>
</reference>
<name>A0A1S3YSH9_TOBAC</name>
<dbReference type="STRING" id="4097.A0A1S3YSH9"/>
<dbReference type="InterPro" id="IPR006458">
    <property type="entry name" value="Ovate_C"/>
</dbReference>
<keyword evidence="4 6" id="KW-0804">Transcription</keyword>
<evidence type="ECO:0000256" key="3">
    <source>
        <dbReference type="ARBA" id="ARBA00023015"/>
    </source>
</evidence>
<evidence type="ECO:0000256" key="2">
    <source>
        <dbReference type="ARBA" id="ARBA00022491"/>
    </source>
</evidence>
<dbReference type="OrthoDB" id="1928390at2759"/>
<dbReference type="GO" id="GO:0045892">
    <property type="term" value="P:negative regulation of DNA-templated transcription"/>
    <property type="evidence" value="ECO:0007669"/>
    <property type="project" value="UniProtKB-UniRule"/>
</dbReference>
<accession>A0A1S3YSH9</accession>
<evidence type="ECO:0000256" key="1">
    <source>
        <dbReference type="ARBA" id="ARBA00004123"/>
    </source>
</evidence>
<evidence type="ECO:0000256" key="5">
    <source>
        <dbReference type="ARBA" id="ARBA00023242"/>
    </source>
</evidence>
<comment type="function">
    <text evidence="6">Transcriptional repressor that regulates multiple aspects of plant growth and development.</text>
</comment>
<dbReference type="Pfam" id="PF04844">
    <property type="entry name" value="Ovate"/>
    <property type="match status" value="1"/>
</dbReference>
<keyword evidence="3 6" id="KW-0805">Transcription regulation</keyword>
<evidence type="ECO:0000313" key="7">
    <source>
        <dbReference type="Proteomes" id="UP000790787"/>
    </source>
</evidence>
<sequence>MGNHKFRLSDMLPNAWFYKIRDMSKSKPHKASASKNKNPCSSVQKTQFSQPRSSFYYATESIRVGNSPTNLKNPDQPRRSSKRRSKRVTIYKPSPELDLLKSPSDSNGLVSWSTSYFSSSTSDIIIDMNEIISEIDLPPILTKPAKSYNRKQQSQESINAKRDNSAPRKSSTGVKLRAKIQGHGRKSVSSSKKRVSKKENSKSKRRSFSSGSLAIVMASFDPQKDFKESMMEMIVENNIKASKDLEHLLACYLSLNSDEYHHLIINAFEQIWSDLHL</sequence>
<evidence type="ECO:0000256" key="6">
    <source>
        <dbReference type="RuleBase" id="RU367028"/>
    </source>
</evidence>
<organism evidence="7 8">
    <name type="scientific">Nicotiana tabacum</name>
    <name type="common">Common tobacco</name>
    <dbReference type="NCBI Taxonomy" id="4097"/>
    <lineage>
        <taxon>Eukaryota</taxon>
        <taxon>Viridiplantae</taxon>
        <taxon>Streptophyta</taxon>
        <taxon>Embryophyta</taxon>
        <taxon>Tracheophyta</taxon>
        <taxon>Spermatophyta</taxon>
        <taxon>Magnoliopsida</taxon>
        <taxon>eudicotyledons</taxon>
        <taxon>Gunneridae</taxon>
        <taxon>Pentapetalae</taxon>
        <taxon>asterids</taxon>
        <taxon>lamiids</taxon>
        <taxon>Solanales</taxon>
        <taxon>Solanaceae</taxon>
        <taxon>Nicotianoideae</taxon>
        <taxon>Nicotianeae</taxon>
        <taxon>Nicotiana</taxon>
    </lineage>
</organism>
<dbReference type="PANTHER" id="PTHR33057">
    <property type="entry name" value="TRANSCRIPTION REPRESSOR OFP7-RELATED"/>
    <property type="match status" value="1"/>
</dbReference>
<dbReference type="Pfam" id="PF13724">
    <property type="entry name" value="DNA_binding_2"/>
    <property type="match status" value="1"/>
</dbReference>
<dbReference type="Proteomes" id="UP000790787">
    <property type="component" value="Chromosome 10"/>
</dbReference>
<dbReference type="NCBIfam" id="TIGR01568">
    <property type="entry name" value="A_thal_3678"/>
    <property type="match status" value="1"/>
</dbReference>
<comment type="subcellular location">
    <subcellularLocation>
        <location evidence="1 6">Nucleus</location>
    </subcellularLocation>
</comment>
<proteinExistence type="predicted"/>
<keyword evidence="2 6" id="KW-0678">Repressor</keyword>
<reference evidence="7" key="1">
    <citation type="journal article" date="2014" name="Nat. Commun.">
        <title>The tobacco genome sequence and its comparison with those of tomato and potato.</title>
        <authorList>
            <person name="Sierro N."/>
            <person name="Battey J.N."/>
            <person name="Ouadi S."/>
            <person name="Bakaher N."/>
            <person name="Bovet L."/>
            <person name="Willig A."/>
            <person name="Goepfert S."/>
            <person name="Peitsch M.C."/>
            <person name="Ivanov N.V."/>
        </authorList>
    </citation>
    <scope>NUCLEOTIDE SEQUENCE [LARGE SCALE GENOMIC DNA]</scope>
</reference>
<dbReference type="PROSITE" id="PS51754">
    <property type="entry name" value="OVATE"/>
    <property type="match status" value="1"/>
</dbReference>
<dbReference type="RefSeq" id="XP_016454910.1">
    <property type="nucleotide sequence ID" value="XM_016599424.1"/>
</dbReference>
<keyword evidence="5 6" id="KW-0539">Nucleus</keyword>
<dbReference type="PaxDb" id="4097-A0A1S3YSH9"/>
<dbReference type="InterPro" id="IPR038933">
    <property type="entry name" value="Ovate"/>
</dbReference>
<gene>
    <name evidence="8" type="primary">LOC107779085</name>
</gene>
<dbReference type="InterPro" id="IPR025830">
    <property type="entry name" value="DNA_bnd_dom_ovate"/>
</dbReference>
<dbReference type="GeneID" id="107779085"/>
<evidence type="ECO:0000256" key="4">
    <source>
        <dbReference type="ARBA" id="ARBA00023163"/>
    </source>
</evidence>
<dbReference type="KEGG" id="nta:107779085"/>
<dbReference type="PANTHER" id="PTHR33057:SF128">
    <property type="entry name" value="TRANSCRIPTION REPRESSOR OFP3"/>
    <property type="match status" value="1"/>
</dbReference>
<protein>
    <recommendedName>
        <fullName evidence="6">Transcription repressor</fullName>
    </recommendedName>
    <alternativeName>
        <fullName evidence="6">Ovate family protein</fullName>
    </alternativeName>
</protein>